<name>A0A4Y2L5C3_ARAVE</name>
<dbReference type="InterPro" id="IPR002156">
    <property type="entry name" value="RNaseH_domain"/>
</dbReference>
<dbReference type="PROSITE" id="PS50879">
    <property type="entry name" value="RNASE_H_1"/>
    <property type="match status" value="1"/>
</dbReference>
<dbReference type="InterPro" id="IPR036397">
    <property type="entry name" value="RNaseH_sf"/>
</dbReference>
<accession>A0A4Y2L5C3</accession>
<reference evidence="2 3" key="1">
    <citation type="journal article" date="2019" name="Sci. Rep.">
        <title>Orb-weaving spider Araneus ventricosus genome elucidates the spidroin gene catalogue.</title>
        <authorList>
            <person name="Kono N."/>
            <person name="Nakamura H."/>
            <person name="Ohtoshi R."/>
            <person name="Moran D.A.P."/>
            <person name="Shinohara A."/>
            <person name="Yoshida Y."/>
            <person name="Fujiwara M."/>
            <person name="Mori M."/>
            <person name="Tomita M."/>
            <person name="Arakawa K."/>
        </authorList>
    </citation>
    <scope>NUCLEOTIDE SEQUENCE [LARGE SCALE GENOMIC DNA]</scope>
</reference>
<dbReference type="Gene3D" id="3.30.420.10">
    <property type="entry name" value="Ribonuclease H-like superfamily/Ribonuclease H"/>
    <property type="match status" value="1"/>
</dbReference>
<comment type="caution">
    <text evidence="2">The sequence shown here is derived from an EMBL/GenBank/DDBJ whole genome shotgun (WGS) entry which is preliminary data.</text>
</comment>
<proteinExistence type="predicted"/>
<dbReference type="InterPro" id="IPR012337">
    <property type="entry name" value="RNaseH-like_sf"/>
</dbReference>
<feature type="domain" description="RNase H type-1" evidence="1">
    <location>
        <begin position="1"/>
        <end position="46"/>
    </location>
</feature>
<dbReference type="EMBL" id="BGPR01005387">
    <property type="protein sequence ID" value="GBN09712.1"/>
    <property type="molecule type" value="Genomic_DNA"/>
</dbReference>
<dbReference type="Pfam" id="PF00075">
    <property type="entry name" value="RNase_H"/>
    <property type="match status" value="1"/>
</dbReference>
<protein>
    <recommendedName>
        <fullName evidence="1">RNase H type-1 domain-containing protein</fullName>
    </recommendedName>
</protein>
<dbReference type="SUPFAM" id="SSF53098">
    <property type="entry name" value="Ribonuclease H-like"/>
    <property type="match status" value="1"/>
</dbReference>
<dbReference type="GO" id="GO:0003676">
    <property type="term" value="F:nucleic acid binding"/>
    <property type="evidence" value="ECO:0007669"/>
    <property type="project" value="InterPro"/>
</dbReference>
<dbReference type="Proteomes" id="UP000499080">
    <property type="component" value="Unassembled WGS sequence"/>
</dbReference>
<evidence type="ECO:0000313" key="2">
    <source>
        <dbReference type="EMBL" id="GBN09712.1"/>
    </source>
</evidence>
<sequence length="153" mass="17071">ITKSKIAPSKKQRDLLDSTVSLQWVKAHIGVAGNEAADLAAKSAAGKEAIDVHLDIPESTIKRALKSSLLKNGNRIGKKEMRTTKQDTRKTFSHKSHGPGAFQMFMIYKWRQFMDFAPSIYEGSTFVPAAADVEKILKTISCTMWQRAIFWAT</sequence>
<organism evidence="2 3">
    <name type="scientific">Araneus ventricosus</name>
    <name type="common">Orbweaver spider</name>
    <name type="synonym">Epeira ventricosa</name>
    <dbReference type="NCBI Taxonomy" id="182803"/>
    <lineage>
        <taxon>Eukaryota</taxon>
        <taxon>Metazoa</taxon>
        <taxon>Ecdysozoa</taxon>
        <taxon>Arthropoda</taxon>
        <taxon>Chelicerata</taxon>
        <taxon>Arachnida</taxon>
        <taxon>Araneae</taxon>
        <taxon>Araneomorphae</taxon>
        <taxon>Entelegynae</taxon>
        <taxon>Araneoidea</taxon>
        <taxon>Araneidae</taxon>
        <taxon>Araneus</taxon>
    </lineage>
</organism>
<dbReference type="GO" id="GO:0004523">
    <property type="term" value="F:RNA-DNA hybrid ribonuclease activity"/>
    <property type="evidence" value="ECO:0007669"/>
    <property type="project" value="InterPro"/>
</dbReference>
<evidence type="ECO:0000313" key="3">
    <source>
        <dbReference type="Proteomes" id="UP000499080"/>
    </source>
</evidence>
<gene>
    <name evidence="2" type="ORF">AVEN_51336-2_1</name>
</gene>
<dbReference type="AlphaFoldDB" id="A0A4Y2L5C3"/>
<keyword evidence="3" id="KW-1185">Reference proteome</keyword>
<feature type="non-terminal residue" evidence="2">
    <location>
        <position position="1"/>
    </location>
</feature>
<dbReference type="OrthoDB" id="8063979at2759"/>
<evidence type="ECO:0000259" key="1">
    <source>
        <dbReference type="PROSITE" id="PS50879"/>
    </source>
</evidence>